<evidence type="ECO:0000259" key="8">
    <source>
        <dbReference type="Pfam" id="PF02108"/>
    </source>
</evidence>
<organism evidence="9 10">
    <name type="scientific">Geodermatophilus arenarius</name>
    <dbReference type="NCBI Taxonomy" id="1137990"/>
    <lineage>
        <taxon>Bacteria</taxon>
        <taxon>Bacillati</taxon>
        <taxon>Actinomycetota</taxon>
        <taxon>Actinomycetes</taxon>
        <taxon>Geodermatophilales</taxon>
        <taxon>Geodermatophilaceae</taxon>
        <taxon>Geodermatophilus</taxon>
    </lineage>
</organism>
<keyword evidence="3" id="KW-0813">Transport</keyword>
<evidence type="ECO:0000313" key="10">
    <source>
        <dbReference type="Proteomes" id="UP001596025"/>
    </source>
</evidence>
<evidence type="ECO:0000256" key="5">
    <source>
        <dbReference type="ARBA" id="ARBA00022927"/>
    </source>
</evidence>
<keyword evidence="10" id="KW-1185">Reference proteome</keyword>
<evidence type="ECO:0000256" key="1">
    <source>
        <dbReference type="ARBA" id="ARBA00003041"/>
    </source>
</evidence>
<proteinExistence type="inferred from homology"/>
<feature type="compositionally biased region" description="Low complexity" evidence="7">
    <location>
        <begin position="50"/>
        <end position="59"/>
    </location>
</feature>
<reference evidence="10" key="1">
    <citation type="journal article" date="2019" name="Int. J. Syst. Evol. Microbiol.">
        <title>The Global Catalogue of Microorganisms (GCM) 10K type strain sequencing project: providing services to taxonomists for standard genome sequencing and annotation.</title>
        <authorList>
            <consortium name="The Broad Institute Genomics Platform"/>
            <consortium name="The Broad Institute Genome Sequencing Center for Infectious Disease"/>
            <person name="Wu L."/>
            <person name="Ma J."/>
        </authorList>
    </citation>
    <scope>NUCLEOTIDE SEQUENCE [LARGE SCALE GENOMIC DNA]</scope>
    <source>
        <strain evidence="10">CCUG 62763</strain>
    </source>
</reference>
<comment type="function">
    <text evidence="1">Needed for flagellar regrowth and assembly.</text>
</comment>
<dbReference type="PANTHER" id="PTHR34982">
    <property type="entry name" value="YOP PROTEINS TRANSLOCATION PROTEIN L"/>
    <property type="match status" value="1"/>
</dbReference>
<comment type="similarity">
    <text evidence="2">Belongs to the FliH family.</text>
</comment>
<gene>
    <name evidence="9" type="ORF">ACFO3M_21480</name>
</gene>
<accession>A0ABV9LQ94</accession>
<keyword evidence="5" id="KW-0653">Protein transport</keyword>
<keyword evidence="6" id="KW-1006">Bacterial flagellum protein export</keyword>
<dbReference type="InterPro" id="IPR051472">
    <property type="entry name" value="T3SS_Stator/FliH"/>
</dbReference>
<dbReference type="PANTHER" id="PTHR34982:SF1">
    <property type="entry name" value="FLAGELLAR ASSEMBLY PROTEIN FLIH"/>
    <property type="match status" value="1"/>
</dbReference>
<evidence type="ECO:0000256" key="4">
    <source>
        <dbReference type="ARBA" id="ARBA00022795"/>
    </source>
</evidence>
<evidence type="ECO:0000256" key="3">
    <source>
        <dbReference type="ARBA" id="ARBA00022448"/>
    </source>
</evidence>
<dbReference type="EMBL" id="JBHSGR010000033">
    <property type="protein sequence ID" value="MFC4695986.1"/>
    <property type="molecule type" value="Genomic_DNA"/>
</dbReference>
<sequence length="300" mass="30894">MSSSPDGARPTARESVLLRGASASAAAPYRSVPGTTVPEPRPAPQAATHQPTEQLTRPLTLPPTQPPAPQLTRPLTLPVVDGAPEVVVERRSSVRRAADVPVPNGRGVLRLGDVYAEELARLREFARAEGHGAGYAEGLAEAGRVVAEAEAEAAARLADAQARWERRMASATAALGAAVAALDAAVVPTAEDVRDTIVEGVLTLVEDLLGRELSASTTAGVDAVRRALTLVPADAPAVVRLHPDDLAEVPPAALAALPRSVTVVGDDAVERAGAVAECGPRRVDAQLSTALARVRAVLSA</sequence>
<feature type="region of interest" description="Disordered" evidence="7">
    <location>
        <begin position="1"/>
        <end position="77"/>
    </location>
</feature>
<name>A0ABV9LQ94_9ACTN</name>
<protein>
    <submittedName>
        <fullName evidence="9">FliH/SctL family protein</fullName>
    </submittedName>
</protein>
<evidence type="ECO:0000256" key="2">
    <source>
        <dbReference type="ARBA" id="ARBA00006602"/>
    </source>
</evidence>
<dbReference type="Pfam" id="PF02108">
    <property type="entry name" value="FliH"/>
    <property type="match status" value="1"/>
</dbReference>
<dbReference type="InterPro" id="IPR018035">
    <property type="entry name" value="Flagellar_FliH/T3SS_HrpE"/>
</dbReference>
<evidence type="ECO:0000313" key="9">
    <source>
        <dbReference type="EMBL" id="MFC4695986.1"/>
    </source>
</evidence>
<feature type="domain" description="Flagellar assembly protein FliH/Type III secretion system HrpE" evidence="8">
    <location>
        <begin position="172"/>
        <end position="293"/>
    </location>
</feature>
<dbReference type="Proteomes" id="UP001596025">
    <property type="component" value="Unassembled WGS sequence"/>
</dbReference>
<feature type="compositionally biased region" description="Pro residues" evidence="7">
    <location>
        <begin position="60"/>
        <end position="69"/>
    </location>
</feature>
<evidence type="ECO:0000256" key="7">
    <source>
        <dbReference type="SAM" id="MobiDB-lite"/>
    </source>
</evidence>
<dbReference type="RefSeq" id="WP_387993856.1">
    <property type="nucleotide sequence ID" value="NZ_JBHSGR010000033.1"/>
</dbReference>
<comment type="caution">
    <text evidence="9">The sequence shown here is derived from an EMBL/GenBank/DDBJ whole genome shotgun (WGS) entry which is preliminary data.</text>
</comment>
<evidence type="ECO:0000256" key="6">
    <source>
        <dbReference type="ARBA" id="ARBA00023225"/>
    </source>
</evidence>
<keyword evidence="4" id="KW-1005">Bacterial flagellum biogenesis</keyword>